<dbReference type="InterPro" id="IPR029787">
    <property type="entry name" value="Nucleotide_cyclase"/>
</dbReference>
<evidence type="ECO:0000313" key="3">
    <source>
        <dbReference type="Proteomes" id="UP000004827"/>
    </source>
</evidence>
<dbReference type="SMART" id="SM00065">
    <property type="entry name" value="GAF"/>
    <property type="match status" value="1"/>
</dbReference>
<dbReference type="SUPFAM" id="SSF55073">
    <property type="entry name" value="Nucleotide cyclase"/>
    <property type="match status" value="1"/>
</dbReference>
<dbReference type="SUPFAM" id="SSF141868">
    <property type="entry name" value="EAL domain-like"/>
    <property type="match status" value="1"/>
</dbReference>
<proteinExistence type="predicted"/>
<name>D2Y9P9_VIBMI</name>
<comment type="caution">
    <text evidence="2">The sequence shown here is derived from an EMBL/GenBank/DDBJ whole genome shotgun (WGS) entry which is preliminary data.</text>
</comment>
<dbReference type="Pfam" id="PF01590">
    <property type="entry name" value="GAF"/>
    <property type="match status" value="1"/>
</dbReference>
<dbReference type="InterPro" id="IPR029016">
    <property type="entry name" value="GAF-like_dom_sf"/>
</dbReference>
<dbReference type="InterPro" id="IPR043128">
    <property type="entry name" value="Rev_trsase/Diguanyl_cyclase"/>
</dbReference>
<dbReference type="Gene3D" id="3.20.20.450">
    <property type="entry name" value="EAL domain"/>
    <property type="match status" value="1"/>
</dbReference>
<evidence type="ECO:0000259" key="1">
    <source>
        <dbReference type="PROSITE" id="PS50883"/>
    </source>
</evidence>
<dbReference type="Proteomes" id="UP000004827">
    <property type="component" value="Unassembled WGS sequence"/>
</dbReference>
<sequence length="674" mass="76929">MILPQWFLSFVQYPRFVATILFGRRYLSHVGIVLPAKLKEPVMAPILPQSTPIPSTMLASWQNMLNLLAEILKVPATMIMRLHHHEFDVYCTNTSSENPYRIGMTEQLGKGLYCETVVNTRQILIVTNAETDPLWKDNPSMEFGMRAYCGIPLQWPNGDLFGTLCATDRREHHFHATDQQLIRAFRESIEAQLKTLYQRETLLQMNQDLHFKVRNKMQSIASLNQSLHQEIDKRRAAEQQIEYQRSHDVGTGFLNRSALEHQLDELLTQLGDTCELAVLHIGFANVRQLQARLGYHLWDDVLKQLRERIGPIIDAELITARPTSTNLTLVLKSTQLDTHLNLLCHKLIHVGQAQFQIEGVTVHLNPYIGVALSRETHDPQQLLSHAVSSMIACKDSGYKVFFHSPAIADDHARQNQLENYLLHAVRNNDLMLYFQPKVSVKTQHWVGAEALLRWKHPVLGEFSNETLIHMAEQNGLIFEVGHFVLHQALKAASDWLSICPTFRIAINVSSVQLKNSRFVEQIHDLLTFYHFPAHQLELEITESGLIVDEPTAIDILNRLHGLGVTLSLDDFGTGYASFQYLKKFPFDGIKIDKSFLEQIEHSENDQEIVRSILHVAKKLKLKVVAEGIETKQQEQFILEHGCDIGQGFLYGRPMPSDAFEQKLKQHAQGLPAQE</sequence>
<protein>
    <submittedName>
        <fullName evidence="2">GGDEF family protein</fullName>
    </submittedName>
</protein>
<dbReference type="GO" id="GO:0071111">
    <property type="term" value="F:cyclic-guanylate-specific phosphodiesterase activity"/>
    <property type="evidence" value="ECO:0007669"/>
    <property type="project" value="InterPro"/>
</dbReference>
<feature type="domain" description="EAL" evidence="1">
    <location>
        <begin position="414"/>
        <end position="667"/>
    </location>
</feature>
<dbReference type="Pfam" id="PF00990">
    <property type="entry name" value="GGDEF"/>
    <property type="match status" value="1"/>
</dbReference>
<dbReference type="CDD" id="cd01948">
    <property type="entry name" value="EAL"/>
    <property type="match status" value="1"/>
</dbReference>
<organism evidence="2 3">
    <name type="scientific">Vibrio mimicus VM603</name>
    <dbReference type="NCBI Taxonomy" id="671074"/>
    <lineage>
        <taxon>Bacteria</taxon>
        <taxon>Pseudomonadati</taxon>
        <taxon>Pseudomonadota</taxon>
        <taxon>Gammaproteobacteria</taxon>
        <taxon>Vibrionales</taxon>
        <taxon>Vibrionaceae</taxon>
        <taxon>Vibrio</taxon>
    </lineage>
</organism>
<dbReference type="SMART" id="SM00267">
    <property type="entry name" value="GGDEF"/>
    <property type="match status" value="1"/>
</dbReference>
<dbReference type="Pfam" id="PF00563">
    <property type="entry name" value="EAL"/>
    <property type="match status" value="1"/>
</dbReference>
<dbReference type="InterPro" id="IPR000160">
    <property type="entry name" value="GGDEF_dom"/>
</dbReference>
<dbReference type="PANTHER" id="PTHR33121">
    <property type="entry name" value="CYCLIC DI-GMP PHOSPHODIESTERASE PDEF"/>
    <property type="match status" value="1"/>
</dbReference>
<dbReference type="AlphaFoldDB" id="D2Y9P9"/>
<dbReference type="Gene3D" id="3.30.70.270">
    <property type="match status" value="1"/>
</dbReference>
<dbReference type="PROSITE" id="PS50883">
    <property type="entry name" value="EAL"/>
    <property type="match status" value="1"/>
</dbReference>
<dbReference type="SUPFAM" id="SSF55781">
    <property type="entry name" value="GAF domain-like"/>
    <property type="match status" value="1"/>
</dbReference>
<dbReference type="InterPro" id="IPR003018">
    <property type="entry name" value="GAF"/>
</dbReference>
<dbReference type="InterPro" id="IPR001633">
    <property type="entry name" value="EAL_dom"/>
</dbReference>
<dbReference type="PANTHER" id="PTHR33121:SF71">
    <property type="entry name" value="OXYGEN SENSOR PROTEIN DOSP"/>
    <property type="match status" value="1"/>
</dbReference>
<reference evidence="2 3" key="1">
    <citation type="journal article" date="2009" name="BMC Evol. Biol.">
        <title>Genomic taxonomy of Vibrios.</title>
        <authorList>
            <person name="Thompson C.C."/>
            <person name="Vicente A.C."/>
            <person name="Souza R.C."/>
            <person name="Vasconcelos A.T."/>
            <person name="Vesth T."/>
            <person name="Alves N.Jr."/>
            <person name="Ussery D.W."/>
            <person name="Iida T."/>
            <person name="Thompson F.L."/>
        </authorList>
    </citation>
    <scope>NUCLEOTIDE SEQUENCE [LARGE SCALE GENOMIC DNA]</scope>
    <source>
        <strain evidence="2 3">VM603</strain>
    </source>
</reference>
<dbReference type="EMBL" id="ACYU01000014">
    <property type="protein sequence ID" value="EEW08582.1"/>
    <property type="molecule type" value="Genomic_DNA"/>
</dbReference>
<evidence type="ECO:0000313" key="2">
    <source>
        <dbReference type="EMBL" id="EEW08582.1"/>
    </source>
</evidence>
<dbReference type="InterPro" id="IPR050706">
    <property type="entry name" value="Cyclic-di-GMP_PDE-like"/>
</dbReference>
<dbReference type="SMART" id="SM00052">
    <property type="entry name" value="EAL"/>
    <property type="match status" value="1"/>
</dbReference>
<dbReference type="InterPro" id="IPR035919">
    <property type="entry name" value="EAL_sf"/>
</dbReference>
<dbReference type="Gene3D" id="3.30.450.40">
    <property type="match status" value="1"/>
</dbReference>
<accession>D2Y9P9</accession>
<gene>
    <name evidence="2" type="ORF">VMB_02460</name>
</gene>